<dbReference type="PROSITE" id="PS01079">
    <property type="entry name" value="MOCF_BIOSYNTHESIS_2"/>
    <property type="match status" value="1"/>
</dbReference>
<dbReference type="SMART" id="SM00852">
    <property type="entry name" value="MoCF_biosynth"/>
    <property type="match status" value="1"/>
</dbReference>
<dbReference type="InterPro" id="IPR008284">
    <property type="entry name" value="MoCF_biosynth_CS"/>
</dbReference>
<evidence type="ECO:0000259" key="2">
    <source>
        <dbReference type="SMART" id="SM00852"/>
    </source>
</evidence>
<dbReference type="InterPro" id="IPR038987">
    <property type="entry name" value="MoeA-like"/>
</dbReference>
<dbReference type="GeneID" id="11970916"/>
<dbReference type="InterPro" id="IPR036135">
    <property type="entry name" value="MoeA_linker/N_sf"/>
</dbReference>
<dbReference type="eggNOG" id="arCOG00216">
    <property type="taxonomic scope" value="Archaea"/>
</dbReference>
<dbReference type="Gene3D" id="2.40.340.10">
    <property type="entry name" value="MoeA, C-terminal, domain IV"/>
    <property type="match status" value="1"/>
</dbReference>
<dbReference type="Pfam" id="PF00994">
    <property type="entry name" value="MoCF_biosynth"/>
    <property type="match status" value="1"/>
</dbReference>
<dbReference type="Gene3D" id="3.90.105.10">
    <property type="entry name" value="Molybdopterin biosynthesis moea protein, domain 2"/>
    <property type="match status" value="1"/>
</dbReference>
<dbReference type="InterPro" id="IPR005110">
    <property type="entry name" value="MoeA_linker/N"/>
</dbReference>
<evidence type="ECO:0000256" key="1">
    <source>
        <dbReference type="ARBA" id="ARBA00023150"/>
    </source>
</evidence>
<dbReference type="InterPro" id="IPR036688">
    <property type="entry name" value="MoeA_C_domain_IV_sf"/>
</dbReference>
<dbReference type="KEGG" id="mez:Mtc_0155"/>
<name>H8I6N4_METCZ</name>
<evidence type="ECO:0000313" key="4">
    <source>
        <dbReference type="Proteomes" id="UP000005233"/>
    </source>
</evidence>
<dbReference type="CDD" id="cd00887">
    <property type="entry name" value="MoeA"/>
    <property type="match status" value="1"/>
</dbReference>
<evidence type="ECO:0000313" key="3">
    <source>
        <dbReference type="EMBL" id="AFC98926.1"/>
    </source>
</evidence>
<dbReference type="PANTHER" id="PTHR10192">
    <property type="entry name" value="MOLYBDOPTERIN BIOSYNTHESIS PROTEIN"/>
    <property type="match status" value="1"/>
</dbReference>
<accession>H8I6N4</accession>
<dbReference type="RefSeq" id="WP_014404765.1">
    <property type="nucleotide sequence ID" value="NC_017034.1"/>
</dbReference>
<dbReference type="Gene3D" id="3.40.980.10">
    <property type="entry name" value="MoaB/Mog-like domain"/>
    <property type="match status" value="1"/>
</dbReference>
<feature type="domain" description="MoaB/Mog" evidence="2">
    <location>
        <begin position="179"/>
        <end position="319"/>
    </location>
</feature>
<keyword evidence="1" id="KW-0501">Molybdenum cofactor biosynthesis</keyword>
<proteinExistence type="predicted"/>
<dbReference type="Proteomes" id="UP000005233">
    <property type="component" value="Chromosome"/>
</dbReference>
<dbReference type="Gene3D" id="2.170.190.11">
    <property type="entry name" value="Molybdopterin biosynthesis moea protein, domain 3"/>
    <property type="match status" value="1"/>
</dbReference>
<dbReference type="OrthoDB" id="31371at2157"/>
<dbReference type="EMBL" id="CP003243">
    <property type="protein sequence ID" value="AFC98926.1"/>
    <property type="molecule type" value="Genomic_DNA"/>
</dbReference>
<dbReference type="HOGENOM" id="CLU_010186_7_2_2"/>
<dbReference type="SUPFAM" id="SSF53218">
    <property type="entry name" value="Molybdenum cofactor biosynthesis proteins"/>
    <property type="match status" value="1"/>
</dbReference>
<dbReference type="GO" id="GO:0061599">
    <property type="term" value="F:molybdopterin molybdotransferase activity"/>
    <property type="evidence" value="ECO:0007669"/>
    <property type="project" value="TreeGrafter"/>
</dbReference>
<reference evidence="3 4" key="1">
    <citation type="journal article" date="2012" name="J. Bacteriol.">
        <title>Complete genome sequence of a thermophilic methanogen, Methanocella conradii HZ254, isolated from Chinese rice field soil.</title>
        <authorList>
            <person name="Lu Z."/>
            <person name="Lu Y."/>
        </authorList>
    </citation>
    <scope>NUCLEOTIDE SEQUENCE [LARGE SCALE GENOMIC DNA]</scope>
    <source>
        <strain evidence="4">DSM 24694 / JCM 17849 / CGMCC 1.5162 / HZ254</strain>
    </source>
</reference>
<dbReference type="GO" id="GO:0005737">
    <property type="term" value="C:cytoplasm"/>
    <property type="evidence" value="ECO:0007669"/>
    <property type="project" value="TreeGrafter"/>
</dbReference>
<dbReference type="SUPFAM" id="SSF63882">
    <property type="entry name" value="MoeA N-terminal region -like"/>
    <property type="match status" value="1"/>
</dbReference>
<dbReference type="InterPro" id="IPR036425">
    <property type="entry name" value="MoaB/Mog-like_dom_sf"/>
</dbReference>
<dbReference type="InterPro" id="IPR001453">
    <property type="entry name" value="MoaB/Mog_dom"/>
</dbReference>
<keyword evidence="4" id="KW-1185">Reference proteome</keyword>
<organism evidence="3 4">
    <name type="scientific">Methanocella conradii (strain DSM 24694 / JCM 17849 / CGMCC 1.5162 / HZ254)</name>
    <dbReference type="NCBI Taxonomy" id="1041930"/>
    <lineage>
        <taxon>Archaea</taxon>
        <taxon>Methanobacteriati</taxon>
        <taxon>Methanobacteriota</taxon>
        <taxon>Stenosarchaea group</taxon>
        <taxon>Methanomicrobia</taxon>
        <taxon>Methanocellales</taxon>
        <taxon>Methanocellaceae</taxon>
        <taxon>Methanocella</taxon>
    </lineage>
</organism>
<dbReference type="GO" id="GO:0006777">
    <property type="term" value="P:Mo-molybdopterin cofactor biosynthetic process"/>
    <property type="evidence" value="ECO:0007669"/>
    <property type="project" value="UniProtKB-KW"/>
</dbReference>
<dbReference type="Pfam" id="PF03453">
    <property type="entry name" value="MoeA_N"/>
    <property type="match status" value="1"/>
</dbReference>
<sequence>MPGINKFAKLTSVESALQALLNLCSPIGRTVKVDLEYADGRVVSRDVIAPRDNPHYDVCQVDGYAVRACDTAGCQGGRVLRPAAGGQVGPGTYVQVHTGGALPEGADAVVRMEDTDPADGGRLFYNEVKAGENVLARGSILRKGDVACAAGVQLKPTDIALLAKLGLTGVEVFERPRVLIVPTGDELVERGKEPGPGTVNESNGIMCFLFIKRYGGKPALYDIVRDDPSMIAEALKMGSRYDLIVTTGGTSVGVRDRMEEVVSRMGKVLVHGVALKPGRPMGIGYVESGDRRTPIVFLPGLTEACASTMLTFVVPAIRKLGHYPPLHPRREKARLTRGLPGFPGANAFHKLYIEGGMATPVPLMGGAPRPGDYVYAIVPESIEKYEEGEEVETVYLE</sequence>
<dbReference type="STRING" id="1041930.Mtc_0155"/>
<dbReference type="PANTHER" id="PTHR10192:SF19">
    <property type="entry name" value="MOLYBDOPTERIN BIOSYNTHESIS PROTEIN MJ0666-RELATED"/>
    <property type="match status" value="1"/>
</dbReference>
<protein>
    <submittedName>
        <fullName evidence="3">Molybdopterin biosynthesis enzyme MoeA-1</fullName>
    </submittedName>
</protein>
<dbReference type="AlphaFoldDB" id="H8I6N4"/>
<gene>
    <name evidence="3" type="primary">moeA-1</name>
    <name evidence="3" type="ordered locus">Mtc_0155</name>
</gene>